<dbReference type="EMBL" id="JARBDR010000328">
    <property type="protein sequence ID" value="KAJ8316143.1"/>
    <property type="molecule type" value="Genomic_DNA"/>
</dbReference>
<dbReference type="InterPro" id="IPR013594">
    <property type="entry name" value="Dynein_heavy_tail"/>
</dbReference>
<organism evidence="2 3">
    <name type="scientific">Tegillarca granosa</name>
    <name type="common">Malaysian cockle</name>
    <name type="synonym">Anadara granosa</name>
    <dbReference type="NCBI Taxonomy" id="220873"/>
    <lineage>
        <taxon>Eukaryota</taxon>
        <taxon>Metazoa</taxon>
        <taxon>Spiralia</taxon>
        <taxon>Lophotrochozoa</taxon>
        <taxon>Mollusca</taxon>
        <taxon>Bivalvia</taxon>
        <taxon>Autobranchia</taxon>
        <taxon>Pteriomorphia</taxon>
        <taxon>Arcoida</taxon>
        <taxon>Arcoidea</taxon>
        <taxon>Arcidae</taxon>
        <taxon>Tegillarca</taxon>
    </lineage>
</organism>
<accession>A0ABQ9FFP3</accession>
<evidence type="ECO:0000259" key="1">
    <source>
        <dbReference type="Pfam" id="PF08385"/>
    </source>
</evidence>
<dbReference type="PANTHER" id="PTHR46532:SF11">
    <property type="entry name" value="DYNEIN AXONEMAL HEAVY CHAIN 12"/>
    <property type="match status" value="1"/>
</dbReference>
<feature type="domain" description="Dynein heavy chain tail" evidence="1">
    <location>
        <begin position="2"/>
        <end position="90"/>
    </location>
</feature>
<dbReference type="PANTHER" id="PTHR46532">
    <property type="entry name" value="MALE FERTILITY FACTOR KL5"/>
    <property type="match status" value="1"/>
</dbReference>
<comment type="caution">
    <text evidence="2">The sequence shown here is derived from an EMBL/GenBank/DDBJ whole genome shotgun (WGS) entry which is preliminary data.</text>
</comment>
<dbReference type="Proteomes" id="UP001217089">
    <property type="component" value="Unassembled WGS sequence"/>
</dbReference>
<sequence>MDGCFSKTTSTVQALTLLGRFEKLNIPRLNIEDKYAKILHQYGDEVEEIRKLYQKHREDPPIPRNMPPVAGKVTWVRQLAQKIEDPMKIFMVYLQVAVLIRHPNEQDLLVNFDPYIFEVIKEAEYMMKLDLEIPDAAKVLVHSRDKLKSFHSQMLLLLEENNSLRAEIPSIFTTLLGPSLKKVDIALRPGLISHTWTSLSLPSYFEQVKESLNELKIVVKQVNDIKVIRIDNMLKEISETLLCDLPERTPWTVEEFLQKMEAYCKEMALEINKMSQVVEDAVKELVRIFLHKAHVIEEPVEEENTLTLEVDCKFKF</sequence>
<dbReference type="InterPro" id="IPR026983">
    <property type="entry name" value="DHC"/>
</dbReference>
<protein>
    <recommendedName>
        <fullName evidence="1">Dynein heavy chain tail domain-containing protein</fullName>
    </recommendedName>
</protein>
<feature type="domain" description="Dynein heavy chain tail" evidence="1">
    <location>
        <begin position="94"/>
        <end position="204"/>
    </location>
</feature>
<gene>
    <name evidence="2" type="ORF">KUTeg_006157</name>
</gene>
<reference evidence="2 3" key="1">
    <citation type="submission" date="2022-12" db="EMBL/GenBank/DDBJ databases">
        <title>Chromosome-level genome of Tegillarca granosa.</title>
        <authorList>
            <person name="Kim J."/>
        </authorList>
    </citation>
    <scope>NUCLEOTIDE SEQUENCE [LARGE SCALE GENOMIC DNA]</scope>
    <source>
        <strain evidence="2">Teg-2019</strain>
        <tissue evidence="2">Adductor muscle</tissue>
    </source>
</reference>
<proteinExistence type="predicted"/>
<name>A0ABQ9FFP3_TEGGR</name>
<dbReference type="Pfam" id="PF08385">
    <property type="entry name" value="DHC_N1"/>
    <property type="match status" value="2"/>
</dbReference>
<keyword evidence="3" id="KW-1185">Reference proteome</keyword>
<evidence type="ECO:0000313" key="3">
    <source>
        <dbReference type="Proteomes" id="UP001217089"/>
    </source>
</evidence>
<evidence type="ECO:0000313" key="2">
    <source>
        <dbReference type="EMBL" id="KAJ8316143.1"/>
    </source>
</evidence>